<evidence type="ECO:0000256" key="8">
    <source>
        <dbReference type="ARBA" id="ARBA00023125"/>
    </source>
</evidence>
<sequence length="227" mass="26527">MDIKEEPLEEEEFFIENLPETYEDPEVDPLGPTEIKVEDEEHDIEIKGDINIPTIAIPDRIKIEEDLLKSEKHEYEIKQEHEIDIPSPDDNEIEAKKIIEENDTNSFRFSHVILIEARRPVETEEVQNGDGKLLLEKTIVKGKQFKCELCDARFKVGANLRRHIQIHTGEKPFRCELCKAEFTRNATLQCHLRFHTNEKPFKCNQCKAKFVRKSTLNTHVKIHTGEK</sequence>
<dbReference type="Pfam" id="PF00096">
    <property type="entry name" value="zf-C2H2"/>
    <property type="match status" value="2"/>
</dbReference>
<keyword evidence="6" id="KW-0862">Zinc</keyword>
<evidence type="ECO:0000256" key="11">
    <source>
        <dbReference type="PROSITE-ProRule" id="PRU00042"/>
    </source>
</evidence>
<dbReference type="InterPro" id="IPR036236">
    <property type="entry name" value="Znf_C2H2_sf"/>
</dbReference>
<feature type="domain" description="C2H2-type" evidence="12">
    <location>
        <begin position="201"/>
        <end position="227"/>
    </location>
</feature>
<evidence type="ECO:0000256" key="2">
    <source>
        <dbReference type="ARBA" id="ARBA00006991"/>
    </source>
</evidence>
<evidence type="ECO:0000256" key="3">
    <source>
        <dbReference type="ARBA" id="ARBA00022723"/>
    </source>
</evidence>
<reference evidence="13" key="1">
    <citation type="submission" date="2015-12" db="EMBL/GenBank/DDBJ databases">
        <title>De novo transcriptome assembly of four potential Pierce s Disease insect vectors from Arizona vineyards.</title>
        <authorList>
            <person name="Tassone E.E."/>
        </authorList>
    </citation>
    <scope>NUCLEOTIDE SEQUENCE</scope>
</reference>
<dbReference type="SMART" id="SM00355">
    <property type="entry name" value="ZnF_C2H2"/>
    <property type="match status" value="3"/>
</dbReference>
<dbReference type="PANTHER" id="PTHR23235">
    <property type="entry name" value="KRUEPPEL-LIKE TRANSCRIPTION FACTOR"/>
    <property type="match status" value="1"/>
</dbReference>
<keyword evidence="5 11" id="KW-0863">Zinc-finger</keyword>
<dbReference type="GO" id="GO:0000978">
    <property type="term" value="F:RNA polymerase II cis-regulatory region sequence-specific DNA binding"/>
    <property type="evidence" value="ECO:0007669"/>
    <property type="project" value="TreeGrafter"/>
</dbReference>
<evidence type="ECO:0000256" key="7">
    <source>
        <dbReference type="ARBA" id="ARBA00023015"/>
    </source>
</evidence>
<dbReference type="EMBL" id="GEDC01030741">
    <property type="protein sequence ID" value="JAS06557.1"/>
    <property type="molecule type" value="Transcribed_RNA"/>
</dbReference>
<feature type="domain" description="C2H2-type" evidence="12">
    <location>
        <begin position="145"/>
        <end position="172"/>
    </location>
</feature>
<dbReference type="FunFam" id="3.30.160.60:FF:001156">
    <property type="entry name" value="Zinc finger protein 407"/>
    <property type="match status" value="1"/>
</dbReference>
<evidence type="ECO:0000256" key="1">
    <source>
        <dbReference type="ARBA" id="ARBA00004123"/>
    </source>
</evidence>
<accession>A0A1B6BZ62</accession>
<dbReference type="FunFam" id="3.30.160.60:FF:000145">
    <property type="entry name" value="Zinc finger protein 574"/>
    <property type="match status" value="1"/>
</dbReference>
<keyword evidence="10" id="KW-0539">Nucleus</keyword>
<feature type="domain" description="C2H2-type" evidence="12">
    <location>
        <begin position="173"/>
        <end position="200"/>
    </location>
</feature>
<comment type="subcellular location">
    <subcellularLocation>
        <location evidence="1">Nucleus</location>
    </subcellularLocation>
</comment>
<keyword evidence="9" id="KW-0804">Transcription</keyword>
<dbReference type="FunFam" id="3.30.160.60:FF:000100">
    <property type="entry name" value="Zinc finger 45-like"/>
    <property type="match status" value="1"/>
</dbReference>
<evidence type="ECO:0000313" key="13">
    <source>
        <dbReference type="EMBL" id="JAS06557.1"/>
    </source>
</evidence>
<evidence type="ECO:0000256" key="4">
    <source>
        <dbReference type="ARBA" id="ARBA00022737"/>
    </source>
</evidence>
<keyword evidence="3" id="KW-0479">Metal-binding</keyword>
<dbReference type="AlphaFoldDB" id="A0A1B6BZ62"/>
<evidence type="ECO:0000256" key="6">
    <source>
        <dbReference type="ARBA" id="ARBA00022833"/>
    </source>
</evidence>
<dbReference type="PROSITE" id="PS00028">
    <property type="entry name" value="ZINC_FINGER_C2H2_1"/>
    <property type="match status" value="3"/>
</dbReference>
<name>A0A1B6BZ62_9HEMI</name>
<dbReference type="GO" id="GO:0008270">
    <property type="term" value="F:zinc ion binding"/>
    <property type="evidence" value="ECO:0007669"/>
    <property type="project" value="UniProtKB-KW"/>
</dbReference>
<dbReference type="PANTHER" id="PTHR23235:SF120">
    <property type="entry name" value="KRUPPEL-LIKE FACTOR 15"/>
    <property type="match status" value="1"/>
</dbReference>
<dbReference type="SUPFAM" id="SSF57667">
    <property type="entry name" value="beta-beta-alpha zinc fingers"/>
    <property type="match status" value="2"/>
</dbReference>
<dbReference type="GO" id="GO:0000981">
    <property type="term" value="F:DNA-binding transcription factor activity, RNA polymerase II-specific"/>
    <property type="evidence" value="ECO:0007669"/>
    <property type="project" value="TreeGrafter"/>
</dbReference>
<keyword evidence="4" id="KW-0677">Repeat</keyword>
<feature type="non-terminal residue" evidence="13">
    <location>
        <position position="227"/>
    </location>
</feature>
<dbReference type="GO" id="GO:0005634">
    <property type="term" value="C:nucleus"/>
    <property type="evidence" value="ECO:0007669"/>
    <property type="project" value="UniProtKB-SubCell"/>
</dbReference>
<evidence type="ECO:0000256" key="5">
    <source>
        <dbReference type="ARBA" id="ARBA00022771"/>
    </source>
</evidence>
<evidence type="ECO:0000259" key="12">
    <source>
        <dbReference type="PROSITE" id="PS50157"/>
    </source>
</evidence>
<evidence type="ECO:0000256" key="10">
    <source>
        <dbReference type="ARBA" id="ARBA00023242"/>
    </source>
</evidence>
<dbReference type="InterPro" id="IPR013087">
    <property type="entry name" value="Znf_C2H2_type"/>
</dbReference>
<organism evidence="13">
    <name type="scientific">Clastoptera arizonana</name>
    <name type="common">Arizona spittle bug</name>
    <dbReference type="NCBI Taxonomy" id="38151"/>
    <lineage>
        <taxon>Eukaryota</taxon>
        <taxon>Metazoa</taxon>
        <taxon>Ecdysozoa</taxon>
        <taxon>Arthropoda</taxon>
        <taxon>Hexapoda</taxon>
        <taxon>Insecta</taxon>
        <taxon>Pterygota</taxon>
        <taxon>Neoptera</taxon>
        <taxon>Paraneoptera</taxon>
        <taxon>Hemiptera</taxon>
        <taxon>Auchenorrhyncha</taxon>
        <taxon>Cercopoidea</taxon>
        <taxon>Clastopteridae</taxon>
        <taxon>Clastoptera</taxon>
    </lineage>
</organism>
<keyword evidence="8" id="KW-0238">DNA-binding</keyword>
<dbReference type="Gene3D" id="3.30.160.60">
    <property type="entry name" value="Classic Zinc Finger"/>
    <property type="match status" value="3"/>
</dbReference>
<dbReference type="Pfam" id="PF12874">
    <property type="entry name" value="zf-met"/>
    <property type="match status" value="1"/>
</dbReference>
<evidence type="ECO:0000256" key="9">
    <source>
        <dbReference type="ARBA" id="ARBA00023163"/>
    </source>
</evidence>
<keyword evidence="7" id="KW-0805">Transcription regulation</keyword>
<gene>
    <name evidence="13" type="ORF">g.10824</name>
</gene>
<proteinExistence type="inferred from homology"/>
<comment type="similarity">
    <text evidence="2">Belongs to the krueppel C2H2-type zinc-finger protein family.</text>
</comment>
<dbReference type="PROSITE" id="PS50157">
    <property type="entry name" value="ZINC_FINGER_C2H2_2"/>
    <property type="match status" value="3"/>
</dbReference>
<protein>
    <recommendedName>
        <fullName evidence="12">C2H2-type domain-containing protein</fullName>
    </recommendedName>
</protein>